<feature type="domain" description="JmjC" evidence="1">
    <location>
        <begin position="96"/>
        <end position="256"/>
    </location>
</feature>
<protein>
    <submittedName>
        <fullName evidence="2">Transcriptional regulator</fullName>
    </submittedName>
</protein>
<dbReference type="OrthoDB" id="3776825at2"/>
<proteinExistence type="predicted"/>
<dbReference type="Gene3D" id="2.60.120.650">
    <property type="entry name" value="Cupin"/>
    <property type="match status" value="1"/>
</dbReference>
<dbReference type="PANTHER" id="PTHR12461:SF105">
    <property type="entry name" value="HYPOXIA-INDUCIBLE FACTOR 1-ALPHA INHIBITOR"/>
    <property type="match status" value="1"/>
</dbReference>
<dbReference type="AlphaFoldDB" id="A0A0H0XSI7"/>
<dbReference type="InterPro" id="IPR003347">
    <property type="entry name" value="JmjC_dom"/>
</dbReference>
<gene>
    <name evidence="2" type="ORF">AAV99_11470</name>
</gene>
<name>A0A0H0XSI7_9SPHN</name>
<evidence type="ECO:0000313" key="2">
    <source>
        <dbReference type="EMBL" id="KLI63280.1"/>
    </source>
</evidence>
<dbReference type="EMBL" id="LBHU01000003">
    <property type="protein sequence ID" value="KLI63280.1"/>
    <property type="molecule type" value="Genomic_DNA"/>
</dbReference>
<dbReference type="PATRIC" id="fig|874156.12.peg.2353"/>
<reference evidence="2 3" key="1">
    <citation type="submission" date="2015-04" db="EMBL/GenBank/DDBJ databases">
        <title>The draft genome sequence of Erythrobacter marinus HWDM-33.</title>
        <authorList>
            <person name="Zhuang L."/>
            <person name="Liu Y."/>
            <person name="Shao Z."/>
        </authorList>
    </citation>
    <scope>NUCLEOTIDE SEQUENCE [LARGE SCALE GENOMIC DNA]</scope>
    <source>
        <strain evidence="2 3">HWDM-33</strain>
    </source>
</reference>
<organism evidence="2 3">
    <name type="scientific">Aurantiacibacter marinus</name>
    <dbReference type="NCBI Taxonomy" id="874156"/>
    <lineage>
        <taxon>Bacteria</taxon>
        <taxon>Pseudomonadati</taxon>
        <taxon>Pseudomonadota</taxon>
        <taxon>Alphaproteobacteria</taxon>
        <taxon>Sphingomonadales</taxon>
        <taxon>Erythrobacteraceae</taxon>
        <taxon>Aurantiacibacter</taxon>
    </lineage>
</organism>
<dbReference type="RefSeq" id="WP_047094289.1">
    <property type="nucleotide sequence ID" value="NZ_LBHU01000003.1"/>
</dbReference>
<evidence type="ECO:0000313" key="3">
    <source>
        <dbReference type="Proteomes" id="UP000053455"/>
    </source>
</evidence>
<dbReference type="PROSITE" id="PS51184">
    <property type="entry name" value="JMJC"/>
    <property type="match status" value="1"/>
</dbReference>
<accession>A0A0H0XSI7</accession>
<dbReference type="Pfam" id="PF08007">
    <property type="entry name" value="JmjC_2"/>
    <property type="match status" value="1"/>
</dbReference>
<sequence length="291" mass="32194">MTRSLQGRSLRERRVFSACARSDFKASYPEGPHKLDHDLVSNPMLELDALAMLGEALPPESVEYNLGDVPIGVDGKPAGNGLSIGQTIREIGTSNSWAVLKNIEQKKPYAALLEELLDELRPIIEARTGKMMRTQGFIFVSSPDAVTPYHFDPEHNILLQLRGRKSMMVFPAGDARFAPDELHEAYHTGGARELKWDDSFAGEGETMRLYGGDAIYVPVMAPHYVKNGSEVSISLSITWRSEWSFAEADARAFNAMLRGAGIMPNAPKRWPARNSLKANAMRIARRIPGLA</sequence>
<dbReference type="SMART" id="SM00558">
    <property type="entry name" value="JmjC"/>
    <property type="match status" value="1"/>
</dbReference>
<keyword evidence="3" id="KW-1185">Reference proteome</keyword>
<dbReference type="Proteomes" id="UP000053455">
    <property type="component" value="Unassembled WGS sequence"/>
</dbReference>
<evidence type="ECO:0000259" key="1">
    <source>
        <dbReference type="PROSITE" id="PS51184"/>
    </source>
</evidence>
<dbReference type="SUPFAM" id="SSF51197">
    <property type="entry name" value="Clavaminate synthase-like"/>
    <property type="match status" value="1"/>
</dbReference>
<dbReference type="PANTHER" id="PTHR12461">
    <property type="entry name" value="HYPOXIA-INDUCIBLE FACTOR 1 ALPHA INHIBITOR-RELATED"/>
    <property type="match status" value="1"/>
</dbReference>
<comment type="caution">
    <text evidence="2">The sequence shown here is derived from an EMBL/GenBank/DDBJ whole genome shotgun (WGS) entry which is preliminary data.</text>
</comment>
<dbReference type="STRING" id="874156.GCA_001021555_02140"/>